<dbReference type="EMBL" id="RLII01000050">
    <property type="protein sequence ID" value="RXE57610.1"/>
    <property type="molecule type" value="Genomic_DNA"/>
</dbReference>
<dbReference type="Proteomes" id="UP000289166">
    <property type="component" value="Unassembled WGS sequence"/>
</dbReference>
<dbReference type="GO" id="GO:0006313">
    <property type="term" value="P:DNA transposition"/>
    <property type="evidence" value="ECO:0007669"/>
    <property type="project" value="InterPro"/>
</dbReference>
<keyword evidence="3" id="KW-1185">Reference proteome</keyword>
<evidence type="ECO:0000313" key="2">
    <source>
        <dbReference type="EMBL" id="RXE57610.1"/>
    </source>
</evidence>
<dbReference type="SUPFAM" id="SSF46689">
    <property type="entry name" value="Homeodomain-like"/>
    <property type="match status" value="1"/>
</dbReference>
<dbReference type="GO" id="GO:0004803">
    <property type="term" value="F:transposase activity"/>
    <property type="evidence" value="ECO:0007669"/>
    <property type="project" value="InterPro"/>
</dbReference>
<dbReference type="InterPro" id="IPR009057">
    <property type="entry name" value="Homeodomain-like_sf"/>
</dbReference>
<protein>
    <submittedName>
        <fullName evidence="2">Transposase</fullName>
    </submittedName>
</protein>
<comment type="caution">
    <text evidence="2">The sequence shown here is derived from an EMBL/GenBank/DDBJ whole genome shotgun (WGS) entry which is preliminary data.</text>
</comment>
<dbReference type="GO" id="GO:0003677">
    <property type="term" value="F:DNA binding"/>
    <property type="evidence" value="ECO:0007669"/>
    <property type="project" value="InterPro"/>
</dbReference>
<feature type="coiled-coil region" evidence="1">
    <location>
        <begin position="74"/>
        <end position="101"/>
    </location>
</feature>
<dbReference type="OrthoDB" id="1666255at2"/>
<evidence type="ECO:0000313" key="3">
    <source>
        <dbReference type="Proteomes" id="UP000289166"/>
    </source>
</evidence>
<dbReference type="AlphaFoldDB" id="A0A4Q0I092"/>
<keyword evidence="1" id="KW-0175">Coiled coil</keyword>
<organism evidence="2 3">
    <name type="scientific">Acetivibrio mesophilus</name>
    <dbReference type="NCBI Taxonomy" id="2487273"/>
    <lineage>
        <taxon>Bacteria</taxon>
        <taxon>Bacillati</taxon>
        <taxon>Bacillota</taxon>
        <taxon>Clostridia</taxon>
        <taxon>Eubacteriales</taxon>
        <taxon>Oscillospiraceae</taxon>
        <taxon>Acetivibrio</taxon>
    </lineage>
</organism>
<gene>
    <name evidence="2" type="ORF">EFD62_16745</name>
</gene>
<dbReference type="InterPro" id="IPR002514">
    <property type="entry name" value="Transposase_8"/>
</dbReference>
<name>A0A4Q0I092_9FIRM</name>
<dbReference type="Pfam" id="PF01527">
    <property type="entry name" value="HTH_Tnp_1"/>
    <property type="match status" value="1"/>
</dbReference>
<reference evidence="3" key="1">
    <citation type="submission" date="2018-11" db="EMBL/GenBank/DDBJ databases">
        <title>Genome sequencing of a novel mesophilic and cellulolytic organism within the genus Hungateiclostridium.</title>
        <authorList>
            <person name="Rettenmaier R."/>
            <person name="Liebl W."/>
            <person name="Zverlov V."/>
        </authorList>
    </citation>
    <scope>NUCLEOTIDE SEQUENCE [LARGE SCALE GENOMIC DNA]</scope>
    <source>
        <strain evidence="3">N2K1</strain>
    </source>
</reference>
<evidence type="ECO:0000256" key="1">
    <source>
        <dbReference type="SAM" id="Coils"/>
    </source>
</evidence>
<proteinExistence type="predicted"/>
<accession>A0A4Q0I092</accession>
<dbReference type="RefSeq" id="WP_069193142.1">
    <property type="nucleotide sequence ID" value="NZ_RLII01000050.1"/>
</dbReference>
<sequence length="117" mass="13011">MSGNVKRTTRQYTKDYKAESVKLVKEIGITKAAIELGVPKTTLYQRVKSAEIGDLDTGIGTQTPGSAMTQAMEIQQLWAEIKALVKENARLKKENDFLEEASAFFAACRQRLAKKSE</sequence>